<evidence type="ECO:0000256" key="11">
    <source>
        <dbReference type="ARBA" id="ARBA00023159"/>
    </source>
</evidence>
<keyword evidence="10 16" id="KW-0238">DNA-binding</keyword>
<evidence type="ECO:0000256" key="4">
    <source>
        <dbReference type="ARBA" id="ARBA00022581"/>
    </source>
</evidence>
<comment type="subunit">
    <text evidence="16">Forms homodimers. Interacts with ubiquitin-protein ligase UBE3A/E6-AP; this interaction stimulates UBE3A ubiquitin activity. Interacts with host BAK1.</text>
</comment>
<protein>
    <recommendedName>
        <fullName evidence="16 17">Protein E6</fullName>
    </recommendedName>
</protein>
<keyword evidence="15 16" id="KW-1119">Modulation of host cell apoptosis by virus</keyword>
<keyword evidence="2 16" id="KW-0244">Early protein</keyword>
<evidence type="ECO:0000256" key="15">
    <source>
        <dbReference type="ARBA" id="ARBA00023323"/>
    </source>
</evidence>
<dbReference type="GO" id="GO:0052150">
    <property type="term" value="P:symbiont-mediated perturbation of host apoptosis"/>
    <property type="evidence" value="ECO:0007669"/>
    <property type="project" value="UniProtKB-KW"/>
</dbReference>
<evidence type="ECO:0000256" key="2">
    <source>
        <dbReference type="ARBA" id="ARBA00022518"/>
    </source>
</evidence>
<dbReference type="GO" id="GO:0006355">
    <property type="term" value="P:regulation of DNA-templated transcription"/>
    <property type="evidence" value="ECO:0007669"/>
    <property type="project" value="UniProtKB-UniRule"/>
</dbReference>
<dbReference type="GO" id="GO:0039502">
    <property type="term" value="P:symbiont-mediated suppression of host type I interferon-mediated signaling pathway"/>
    <property type="evidence" value="ECO:0007669"/>
    <property type="project" value="UniProtKB-UniRule"/>
</dbReference>
<keyword evidence="7 16" id="KW-0863">Zinc-finger</keyword>
<evidence type="ECO:0000256" key="10">
    <source>
        <dbReference type="ARBA" id="ARBA00023125"/>
    </source>
</evidence>
<evidence type="ECO:0000256" key="16">
    <source>
        <dbReference type="HAMAP-Rule" id="MF_04006"/>
    </source>
</evidence>
<dbReference type="GO" id="GO:0008270">
    <property type="term" value="F:zinc ion binding"/>
    <property type="evidence" value="ECO:0007669"/>
    <property type="project" value="UniProtKB-KW"/>
</dbReference>
<dbReference type="Proteomes" id="UP000289151">
    <property type="component" value="Segment"/>
</dbReference>
<evidence type="ECO:0000256" key="1">
    <source>
        <dbReference type="ARBA" id="ARBA00006346"/>
    </source>
</evidence>
<keyword evidence="4 16" id="KW-0945">Host-virus interaction</keyword>
<dbReference type="GO" id="GO:0052170">
    <property type="term" value="P:symbiont-mediated suppression of host innate immune response"/>
    <property type="evidence" value="ECO:0007669"/>
    <property type="project" value="UniProtKB-KW"/>
</dbReference>
<keyword evidence="8 16" id="KW-0862">Zinc</keyword>
<keyword evidence="13 16" id="KW-1035">Host cytoplasm</keyword>
<keyword evidence="5 16" id="KW-1090">Inhibition of host innate immune response by virus</keyword>
<evidence type="ECO:0000313" key="18">
    <source>
        <dbReference type="EMBL" id="ATQ38546.1"/>
    </source>
</evidence>
<name>A0A2D2AM59_9PAPI</name>
<feature type="zinc finger region" evidence="16">
    <location>
        <begin position="100"/>
        <end position="136"/>
    </location>
</feature>
<comment type="caution">
    <text evidence="16">Lacks conserved residue(s) required for the propagation of feature annotation.</text>
</comment>
<dbReference type="SUPFAM" id="SSF161229">
    <property type="entry name" value="E6 C-terminal domain-like"/>
    <property type="match status" value="2"/>
</dbReference>
<comment type="subcellular location">
    <subcellularLocation>
        <location evidence="16 17">Host cytoplasm</location>
    </subcellularLocation>
    <subcellularLocation>
        <location evidence="16 17">Host nucleus</location>
    </subcellularLocation>
</comment>
<dbReference type="GO" id="GO:0039648">
    <property type="term" value="P:symbiont-mediated perturbation of host ubiquitin-like protein modification"/>
    <property type="evidence" value="ECO:0007669"/>
    <property type="project" value="UniProtKB-UniRule"/>
</dbReference>
<dbReference type="GO" id="GO:0042025">
    <property type="term" value="C:host cell nucleus"/>
    <property type="evidence" value="ECO:0007669"/>
    <property type="project" value="UniProtKB-SubCell"/>
</dbReference>
<evidence type="ECO:0000256" key="5">
    <source>
        <dbReference type="ARBA" id="ARBA00022632"/>
    </source>
</evidence>
<evidence type="ECO:0000256" key="12">
    <source>
        <dbReference type="ARBA" id="ARBA00023163"/>
    </source>
</evidence>
<evidence type="ECO:0000256" key="17">
    <source>
        <dbReference type="RuleBase" id="RU363123"/>
    </source>
</evidence>
<keyword evidence="11 16" id="KW-0010">Activator</keyword>
<evidence type="ECO:0000256" key="14">
    <source>
        <dbReference type="ARBA" id="ARBA00023280"/>
    </source>
</evidence>
<evidence type="ECO:0000256" key="8">
    <source>
        <dbReference type="ARBA" id="ARBA00022833"/>
    </source>
</evidence>
<keyword evidence="3 16" id="KW-1048">Host nucleus</keyword>
<sequence length="147" mass="17529">MDRVLPHNLEDYCRVFDISFFNIRMQCLFCKFNVSTVDLASFHCKQLRLVWRDSACFACCGKCLRLLAKHEFDHYCICVCKGTTLEYLCKRDLASIIVRCVECLSLLDLAEKIHCDRRGLPFYLVRTHWRNCCRNCMKKDDWEQCEY</sequence>
<dbReference type="GO" id="GO:0030430">
    <property type="term" value="C:host cell cytoplasm"/>
    <property type="evidence" value="ECO:0007669"/>
    <property type="project" value="UniProtKB-SubCell"/>
</dbReference>
<dbReference type="GO" id="GO:0003677">
    <property type="term" value="F:DNA binding"/>
    <property type="evidence" value="ECO:0007669"/>
    <property type="project" value="UniProtKB-UniRule"/>
</dbReference>
<comment type="function">
    <text evidence="16">Plays a major role in the induction and maintenance of cellular transformation. E6 associates with host UBE3A/E6-AP ubiquitin-protein ligase and modulates its activity. Protects host keratinocytes from apoptosis by mediating the degradation of host BAK1. May also inhibit host immune response.</text>
</comment>
<dbReference type="EMBL" id="MF588744">
    <property type="protein sequence ID" value="ATQ38546.1"/>
    <property type="molecule type" value="Genomic_DNA"/>
</dbReference>
<evidence type="ECO:0000256" key="6">
    <source>
        <dbReference type="ARBA" id="ARBA00022723"/>
    </source>
</evidence>
<dbReference type="HAMAP" id="MF_04006">
    <property type="entry name" value="HPV_E6"/>
    <property type="match status" value="1"/>
</dbReference>
<dbReference type="Pfam" id="PF00518">
    <property type="entry name" value="E6"/>
    <property type="match status" value="1"/>
</dbReference>
<gene>
    <name evidence="16 18" type="primary">E6</name>
</gene>
<evidence type="ECO:0000256" key="7">
    <source>
        <dbReference type="ARBA" id="ARBA00022771"/>
    </source>
</evidence>
<keyword evidence="9 16" id="KW-0805">Transcription regulation</keyword>
<proteinExistence type="inferred from homology"/>
<evidence type="ECO:0000256" key="13">
    <source>
        <dbReference type="ARBA" id="ARBA00023200"/>
    </source>
</evidence>
<accession>A0A2D2AM59</accession>
<dbReference type="InterPro" id="IPR001334">
    <property type="entry name" value="E6"/>
</dbReference>
<evidence type="ECO:0000256" key="9">
    <source>
        <dbReference type="ARBA" id="ARBA00023015"/>
    </source>
</evidence>
<comment type="similarity">
    <text evidence="1 16 17">Belongs to the papillomaviridae E6 protein family.</text>
</comment>
<dbReference type="GO" id="GO:0006351">
    <property type="term" value="P:DNA-templated transcription"/>
    <property type="evidence" value="ECO:0007669"/>
    <property type="project" value="UniProtKB-UniRule"/>
</dbReference>
<organism evidence="18">
    <name type="scientific">Gammapapillomavirus 23</name>
    <dbReference type="NCBI Taxonomy" id="1961680"/>
    <lineage>
        <taxon>Viruses</taxon>
        <taxon>Monodnaviria</taxon>
        <taxon>Shotokuvirae</taxon>
        <taxon>Cossaviricota</taxon>
        <taxon>Papovaviricetes</taxon>
        <taxon>Zurhausenvirales</taxon>
        <taxon>Papillomaviridae</taxon>
        <taxon>Firstpapillomavirinae</taxon>
        <taxon>Gammapapillomavirus</taxon>
    </lineage>
</organism>
<dbReference type="Gene3D" id="3.30.240.40">
    <property type="entry name" value="E6 early regulatory protein"/>
    <property type="match status" value="2"/>
</dbReference>
<keyword evidence="6 16" id="KW-0479">Metal-binding</keyword>
<reference evidence="18" key="1">
    <citation type="journal article" date="2018" name="MSphere">
        <title>Metagenomic Discovery of 83 New Human Papillomavirus Types in Patients with Immunodeficiency.</title>
        <authorList>
            <person name="Pastrana D.V."/>
            <person name="Peretti A."/>
            <person name="Welch N.L."/>
            <person name="Borgogna C."/>
            <person name="Olivero C."/>
            <person name="Badolato R."/>
            <person name="Notarangelo L.D."/>
            <person name="Gariglio M."/>
            <person name="FitzGerald P.C."/>
            <person name="McIntosh C.E."/>
            <person name="Reeves J."/>
            <person name="Starrett G.J."/>
            <person name="Bliskovsky V."/>
            <person name="Velez D."/>
            <person name="Brownell I."/>
            <person name="Yarchoan R."/>
            <person name="Wyvill K.M."/>
            <person name="Uldrick T.S."/>
            <person name="Maldarelli F."/>
            <person name="Lisco A."/>
            <person name="Sereti I."/>
            <person name="Gonzalez C.M."/>
            <person name="Androphy E.J."/>
            <person name="McBride A.A."/>
            <person name="Van Doorslaer K."/>
            <person name="Garcia F."/>
            <person name="Dvoretzky I."/>
            <person name="Liu J.S."/>
            <person name="Han J."/>
            <person name="Murphy P.M."/>
            <person name="McDermott D.H."/>
            <person name="Buck C.B."/>
        </authorList>
    </citation>
    <scope>NUCLEOTIDE SEQUENCE</scope>
    <source>
        <strain evidence="18">Gamma23_ga2c01</strain>
    </source>
</reference>
<keyword evidence="12 16" id="KW-0804">Transcription</keyword>
<keyword evidence="14 16" id="KW-0899">Viral immunoevasion</keyword>
<evidence type="ECO:0000256" key="3">
    <source>
        <dbReference type="ARBA" id="ARBA00022562"/>
    </source>
</evidence>
<feature type="zinc finger region" evidence="16">
    <location>
        <begin position="27"/>
        <end position="63"/>
    </location>
</feature>
<dbReference type="InterPro" id="IPR038575">
    <property type="entry name" value="E6_sf"/>
</dbReference>